<reference evidence="2" key="2">
    <citation type="submission" date="2018-05" db="EMBL/GenBank/DDBJ databases">
        <title>OgluRS3 (Oryza glumaepatula Reference Sequence Version 3).</title>
        <authorList>
            <person name="Zhang J."/>
            <person name="Kudrna D."/>
            <person name="Lee S."/>
            <person name="Talag J."/>
            <person name="Welchert J."/>
            <person name="Wing R.A."/>
        </authorList>
    </citation>
    <scope>NUCLEOTIDE SEQUENCE [LARGE SCALE GENOMIC DNA]</scope>
</reference>
<dbReference type="Gramene" id="OGLUM06G25830.1">
    <property type="protein sequence ID" value="OGLUM06G25830.1"/>
    <property type="gene ID" value="OGLUM06G25830"/>
</dbReference>
<evidence type="ECO:0000313" key="3">
    <source>
        <dbReference type="Proteomes" id="UP000026961"/>
    </source>
</evidence>
<dbReference type="AlphaFoldDB" id="A0A0E0AD72"/>
<dbReference type="eggNOG" id="ENOG502R5HA">
    <property type="taxonomic scope" value="Eukaryota"/>
</dbReference>
<organism evidence="2">
    <name type="scientific">Oryza glumipatula</name>
    <dbReference type="NCBI Taxonomy" id="40148"/>
    <lineage>
        <taxon>Eukaryota</taxon>
        <taxon>Viridiplantae</taxon>
        <taxon>Streptophyta</taxon>
        <taxon>Embryophyta</taxon>
        <taxon>Tracheophyta</taxon>
        <taxon>Spermatophyta</taxon>
        <taxon>Magnoliopsida</taxon>
        <taxon>Liliopsida</taxon>
        <taxon>Poales</taxon>
        <taxon>Poaceae</taxon>
        <taxon>BOP clade</taxon>
        <taxon>Oryzoideae</taxon>
        <taxon>Oryzeae</taxon>
        <taxon>Oryzinae</taxon>
        <taxon>Oryza</taxon>
    </lineage>
</organism>
<feature type="compositionally biased region" description="Basic and acidic residues" evidence="1">
    <location>
        <begin position="147"/>
        <end position="168"/>
    </location>
</feature>
<dbReference type="Proteomes" id="UP000026961">
    <property type="component" value="Chromosome 6"/>
</dbReference>
<dbReference type="EnsemblPlants" id="OGLUM06G25830.1">
    <property type="protein sequence ID" value="OGLUM06G25830.1"/>
    <property type="gene ID" value="OGLUM06G25830"/>
</dbReference>
<evidence type="ECO:0000256" key="1">
    <source>
        <dbReference type="SAM" id="MobiDB-lite"/>
    </source>
</evidence>
<proteinExistence type="predicted"/>
<feature type="compositionally biased region" description="Low complexity" evidence="1">
    <location>
        <begin position="23"/>
        <end position="32"/>
    </location>
</feature>
<feature type="compositionally biased region" description="Low complexity" evidence="1">
    <location>
        <begin position="341"/>
        <end position="352"/>
    </location>
</feature>
<sequence>MASFAAASFLSLKNPNTGREHTGTFSTTGATRTPEEYDRSTARERGFAAAWRVHGELELRSRPWNTILPEEFMRGESTERQRGGGGGEGRRRAGLRPARDEEDEEVEWRWEERTRRMRGGLGSAAESRERRGMSSWSWPEEDDDDEREKREEARERDASESELSRRSGAEASSDAEAPDERPLFRWSSSFSDLAAVEFIALPGVLAGADDGDGFGLCAAALFSPSNSRHRLEQLGALGEKTYGSAASTAAAAARSGFIGSEGAGIASGCGGRGAAASISGTAAAFRSGSSFPSAKSSSAGSMVAEPPRLNSKSMKSLDIAGSGVVVVATAAAAARGEEHTTTAAASSAPAASRLNETRGPCHPPNGMTAAGAAAGKLLATAEAMAGGG</sequence>
<evidence type="ECO:0000313" key="2">
    <source>
        <dbReference type="EnsemblPlants" id="OGLUM06G25830.1"/>
    </source>
</evidence>
<keyword evidence="3" id="KW-1185">Reference proteome</keyword>
<feature type="region of interest" description="Disordered" evidence="1">
    <location>
        <begin position="337"/>
        <end position="365"/>
    </location>
</feature>
<name>A0A0E0AD72_9ORYZ</name>
<accession>A0A0E0AD72</accession>
<protein>
    <submittedName>
        <fullName evidence="2">Uncharacterized protein</fullName>
    </submittedName>
</protein>
<feature type="region of interest" description="Disordered" evidence="1">
    <location>
        <begin position="1"/>
        <end position="42"/>
    </location>
</feature>
<feature type="compositionally biased region" description="Basic and acidic residues" evidence="1">
    <location>
        <begin position="71"/>
        <end position="82"/>
    </location>
</feature>
<dbReference type="HOGENOM" id="CLU_712481_0_0_1"/>
<reference evidence="2" key="1">
    <citation type="submission" date="2015-04" db="UniProtKB">
        <authorList>
            <consortium name="EnsemblPlants"/>
        </authorList>
    </citation>
    <scope>IDENTIFICATION</scope>
</reference>
<feature type="compositionally biased region" description="Low complexity" evidence="1">
    <location>
        <begin position="1"/>
        <end position="12"/>
    </location>
</feature>
<feature type="compositionally biased region" description="Basic and acidic residues" evidence="1">
    <location>
        <begin position="33"/>
        <end position="42"/>
    </location>
</feature>
<feature type="region of interest" description="Disordered" evidence="1">
    <location>
        <begin position="70"/>
        <end position="180"/>
    </location>
</feature>